<accession>A0AC35U791</accession>
<sequence length="464" mass="51021">MPVAKKIKLEGGNDQENASLVLQTLQKAVTSCMSQENRAINATWMNELVNNDQNMINTSALNDIIVSGDREMNEYLMTMQNSSNIFVDSTNVDVDALVGSLFQKPLNSASNIDSKVLPKECDKLNRKRPAAIQELLQLQKRRKNNNGSTTSSTPTLPTEDDTETSGSGGSRSSSLGTDSLLPLISNNNSAKIKKESFDASVSWMNALFRNNQGSDNVIRQQQSGGVNLDMLKVTGIDQGVTEYMSLSAPVEQTFAQVPGRLSLLSNVVKYKMSVGEIRRRILGPESFNFSLLGALLRRAKMPEKSQALVTELADVGLSIARGRRRLSQVNLMSAMTEAESVAMANDFSNVTKDNFPVKLLADDCVKKHTLSSAVGDVDENAKNERVQKLKNAMDVLQELINYMLADRSPILDKNPEPVLESHLQAPLSQYSMLTHCFGVPSLLVGVDMAMTFMSKQLETYEQNK</sequence>
<evidence type="ECO:0000313" key="2">
    <source>
        <dbReference type="WBParaSite" id="RSKR_0000852100.1"/>
    </source>
</evidence>
<evidence type="ECO:0000313" key="1">
    <source>
        <dbReference type="Proteomes" id="UP000095286"/>
    </source>
</evidence>
<dbReference type="Proteomes" id="UP000095286">
    <property type="component" value="Unplaced"/>
</dbReference>
<dbReference type="WBParaSite" id="RSKR_0000852100.1">
    <property type="protein sequence ID" value="RSKR_0000852100.1"/>
    <property type="gene ID" value="RSKR_0000852100"/>
</dbReference>
<organism evidence="1 2">
    <name type="scientific">Rhabditophanes sp. KR3021</name>
    <dbReference type="NCBI Taxonomy" id="114890"/>
    <lineage>
        <taxon>Eukaryota</taxon>
        <taxon>Metazoa</taxon>
        <taxon>Ecdysozoa</taxon>
        <taxon>Nematoda</taxon>
        <taxon>Chromadorea</taxon>
        <taxon>Rhabditida</taxon>
        <taxon>Tylenchina</taxon>
        <taxon>Panagrolaimomorpha</taxon>
        <taxon>Strongyloidoidea</taxon>
        <taxon>Alloionematidae</taxon>
        <taxon>Rhabditophanes</taxon>
    </lineage>
</organism>
<protein>
    <submittedName>
        <fullName evidence="2">TF_AP-2 domain-containing protein</fullName>
    </submittedName>
</protein>
<reference evidence="2" key="1">
    <citation type="submission" date="2016-11" db="UniProtKB">
        <authorList>
            <consortium name="WormBaseParasite"/>
        </authorList>
    </citation>
    <scope>IDENTIFICATION</scope>
    <source>
        <strain evidence="2">KR3021</strain>
    </source>
</reference>
<proteinExistence type="predicted"/>
<name>A0AC35U791_9BILA</name>